<dbReference type="OrthoDB" id="59699at2759"/>
<dbReference type="EMBL" id="JAGMUV010000021">
    <property type="protein sequence ID" value="KAH7124612.1"/>
    <property type="molecule type" value="Genomic_DNA"/>
</dbReference>
<accession>A0A9P9DT67</accession>
<dbReference type="AlphaFoldDB" id="A0A9P9DT67"/>
<organism evidence="2 3">
    <name type="scientific">Dactylonectria macrodidyma</name>
    <dbReference type="NCBI Taxonomy" id="307937"/>
    <lineage>
        <taxon>Eukaryota</taxon>
        <taxon>Fungi</taxon>
        <taxon>Dikarya</taxon>
        <taxon>Ascomycota</taxon>
        <taxon>Pezizomycotina</taxon>
        <taxon>Sordariomycetes</taxon>
        <taxon>Hypocreomycetidae</taxon>
        <taxon>Hypocreales</taxon>
        <taxon>Nectriaceae</taxon>
        <taxon>Dactylonectria</taxon>
    </lineage>
</organism>
<evidence type="ECO:0000259" key="1">
    <source>
        <dbReference type="Pfam" id="PF09994"/>
    </source>
</evidence>
<comment type="caution">
    <text evidence="2">The sequence shown here is derived from an EMBL/GenBank/DDBJ whole genome shotgun (WGS) entry which is preliminary data.</text>
</comment>
<evidence type="ECO:0000313" key="2">
    <source>
        <dbReference type="EMBL" id="KAH7124612.1"/>
    </source>
</evidence>
<name>A0A9P9DT67_9HYPO</name>
<reference evidence="2" key="1">
    <citation type="journal article" date="2021" name="Nat. Commun.">
        <title>Genetic determinants of endophytism in the Arabidopsis root mycobiome.</title>
        <authorList>
            <person name="Mesny F."/>
            <person name="Miyauchi S."/>
            <person name="Thiergart T."/>
            <person name="Pickel B."/>
            <person name="Atanasova L."/>
            <person name="Karlsson M."/>
            <person name="Huettel B."/>
            <person name="Barry K.W."/>
            <person name="Haridas S."/>
            <person name="Chen C."/>
            <person name="Bauer D."/>
            <person name="Andreopoulos W."/>
            <person name="Pangilinan J."/>
            <person name="LaButti K."/>
            <person name="Riley R."/>
            <person name="Lipzen A."/>
            <person name="Clum A."/>
            <person name="Drula E."/>
            <person name="Henrissat B."/>
            <person name="Kohler A."/>
            <person name="Grigoriev I.V."/>
            <person name="Martin F.M."/>
            <person name="Hacquard S."/>
        </authorList>
    </citation>
    <scope>NUCLEOTIDE SEQUENCE</scope>
    <source>
        <strain evidence="2">MPI-CAGE-AT-0147</strain>
    </source>
</reference>
<proteinExistence type="predicted"/>
<dbReference type="Pfam" id="PF09994">
    <property type="entry name" value="T6SS_Tle1-like_cat"/>
    <property type="match status" value="1"/>
</dbReference>
<feature type="domain" description="T6SS Phospholipase effector Tle1-like catalytic" evidence="1">
    <location>
        <begin position="14"/>
        <end position="316"/>
    </location>
</feature>
<gene>
    <name evidence="2" type="ORF">EDB81DRAFT_846927</name>
</gene>
<evidence type="ECO:0000313" key="3">
    <source>
        <dbReference type="Proteomes" id="UP000738349"/>
    </source>
</evidence>
<keyword evidence="3" id="KW-1185">Reference proteome</keyword>
<dbReference type="PANTHER" id="PTHR33840">
    <property type="match status" value="1"/>
</dbReference>
<protein>
    <recommendedName>
        <fullName evidence="1">T6SS Phospholipase effector Tle1-like catalytic domain-containing protein</fullName>
    </recommendedName>
</protein>
<dbReference type="PANTHER" id="PTHR33840:SF16">
    <property type="entry name" value="DUF2235 DOMAIN-CONTAINING PROTEIN"/>
    <property type="match status" value="1"/>
</dbReference>
<sequence length="483" mass="54490">MDARVPEAREPRNKLILLCDGTWCGKEAGTETNIHLLAEMVGIRVDSELSIRNTDTVKARYADGVGLGSTFLHNLFECAAAVQINEECEAAYQYIVENYTPQFEIWMFGLSRGAYIVRSVAGMINNCGIIKPTLDRHGNINHTITTMRCKRVYKIYRCREEWAHPQSDDMRKLRIRNSHDVRTPVKFMGLFDTVGTLGIPELIGGEGLVWRDGFHDQSVSGVVEKVYHAVSLHDRLSAFRPCLVNRSVRSKTDPKFNIHQKWFPGTHYDLGRQKFKFFRAGTSLSRAAVTIPLNLLSGSVQPNTVLSDLVLKWMLESIQHEDPDGLVIPDINEQIQAVIDRIRQGKDVGSGDVYDHLLQYIPFGYVIRGGYFMVGGFLPSVARKFGETVQGLVGVKYIKDILVGCKPRCILRGTEDVYHYKDPDTSLGGLSIRDLAQLTDGRYPSTTYEEFVKGSSSRESKRKQLCESNSSWIHEELSTTFLD</sequence>
<dbReference type="InterPro" id="IPR018712">
    <property type="entry name" value="Tle1-like_cat"/>
</dbReference>
<dbReference type="Proteomes" id="UP000738349">
    <property type="component" value="Unassembled WGS sequence"/>
</dbReference>